<evidence type="ECO:0000313" key="1">
    <source>
        <dbReference type="EMBL" id="MFC6955538.1"/>
    </source>
</evidence>
<organism evidence="1 2">
    <name type="scientific">Halorubellus litoreus</name>
    <dbReference type="NCBI Taxonomy" id="755308"/>
    <lineage>
        <taxon>Archaea</taxon>
        <taxon>Methanobacteriati</taxon>
        <taxon>Methanobacteriota</taxon>
        <taxon>Stenosarchaea group</taxon>
        <taxon>Halobacteria</taxon>
        <taxon>Halobacteriales</taxon>
        <taxon>Halorubellaceae</taxon>
        <taxon>Halorubellus</taxon>
    </lineage>
</organism>
<evidence type="ECO:0000313" key="2">
    <source>
        <dbReference type="Proteomes" id="UP001596395"/>
    </source>
</evidence>
<comment type="caution">
    <text evidence="1">The sequence shown here is derived from an EMBL/GenBank/DDBJ whole genome shotgun (WGS) entry which is preliminary data.</text>
</comment>
<name>A0ABD5VLR1_9EURY</name>
<accession>A0ABD5VLR1</accession>
<dbReference type="RefSeq" id="WP_336352455.1">
    <property type="nucleotide sequence ID" value="NZ_JAZAQL010000006.1"/>
</dbReference>
<dbReference type="InterPro" id="IPR049798">
    <property type="entry name" value="LWR_salt"/>
</dbReference>
<dbReference type="Pfam" id="PF26423">
    <property type="entry name" value="LWR_salt"/>
    <property type="match status" value="1"/>
</dbReference>
<dbReference type="NCBIfam" id="NF033910">
    <property type="entry name" value="LWR_salt"/>
    <property type="match status" value="1"/>
</dbReference>
<gene>
    <name evidence="1" type="primary">lwrS</name>
    <name evidence="1" type="ORF">ACFQGB_21975</name>
</gene>
<sequence length="126" mass="14206">MPAQYVFRVSFHLAPSADVWVRPNEFRTVLRRPAAEPGDDGWLFFRDNLWRGEVNDREHARWLAEDALGVPVDDVEFRSLRADQAYVDALRDAIAADLAAFNADSVDEVVSKYLGSSIDVVEDPQA</sequence>
<dbReference type="Proteomes" id="UP001596395">
    <property type="component" value="Unassembled WGS sequence"/>
</dbReference>
<protein>
    <submittedName>
        <fullName evidence="1">LWR-salt protein</fullName>
    </submittedName>
</protein>
<reference evidence="1 2" key="1">
    <citation type="journal article" date="2019" name="Int. J. Syst. Evol. Microbiol.">
        <title>The Global Catalogue of Microorganisms (GCM) 10K type strain sequencing project: providing services to taxonomists for standard genome sequencing and annotation.</title>
        <authorList>
            <consortium name="The Broad Institute Genomics Platform"/>
            <consortium name="The Broad Institute Genome Sequencing Center for Infectious Disease"/>
            <person name="Wu L."/>
            <person name="Ma J."/>
        </authorList>
    </citation>
    <scope>NUCLEOTIDE SEQUENCE [LARGE SCALE GENOMIC DNA]</scope>
    <source>
        <strain evidence="1 2">GX26</strain>
    </source>
</reference>
<proteinExistence type="predicted"/>
<keyword evidence="2" id="KW-1185">Reference proteome</keyword>
<dbReference type="AlphaFoldDB" id="A0ABD5VLR1"/>
<dbReference type="EMBL" id="JBHSXN010000006">
    <property type="protein sequence ID" value="MFC6955538.1"/>
    <property type="molecule type" value="Genomic_DNA"/>
</dbReference>